<evidence type="ECO:0000256" key="6">
    <source>
        <dbReference type="SAM" id="Coils"/>
    </source>
</evidence>
<feature type="domain" description="K Homology" evidence="9">
    <location>
        <begin position="366"/>
        <end position="432"/>
    </location>
</feature>
<feature type="signal peptide" evidence="8">
    <location>
        <begin position="1"/>
        <end position="32"/>
    </location>
</feature>
<dbReference type="CDD" id="cd22406">
    <property type="entry name" value="KH-I_Vigilin_rpt2"/>
    <property type="match status" value="1"/>
</dbReference>
<feature type="coiled-coil region" evidence="6">
    <location>
        <begin position="632"/>
        <end position="659"/>
    </location>
</feature>
<keyword evidence="4 5" id="KW-0694">RNA-binding</keyword>
<proteinExistence type="predicted"/>
<feature type="domain" description="K Homology" evidence="9">
    <location>
        <begin position="1058"/>
        <end position="1126"/>
    </location>
</feature>
<dbReference type="CDD" id="cd22407">
    <property type="entry name" value="KH-I_Vigilin_rpt3"/>
    <property type="match status" value="1"/>
</dbReference>
<dbReference type="CDD" id="cd22408">
    <property type="entry name" value="KH-I_Vigilin_rpt4"/>
    <property type="match status" value="1"/>
</dbReference>
<feature type="region of interest" description="Disordered" evidence="7">
    <location>
        <begin position="1217"/>
        <end position="1274"/>
    </location>
</feature>
<organism evidence="10 11">
    <name type="scientific">Octopus vulgaris</name>
    <name type="common">Common octopus</name>
    <dbReference type="NCBI Taxonomy" id="6645"/>
    <lineage>
        <taxon>Eukaryota</taxon>
        <taxon>Metazoa</taxon>
        <taxon>Spiralia</taxon>
        <taxon>Lophotrochozoa</taxon>
        <taxon>Mollusca</taxon>
        <taxon>Cephalopoda</taxon>
        <taxon>Coleoidea</taxon>
        <taxon>Octopodiformes</taxon>
        <taxon>Octopoda</taxon>
        <taxon>Incirrata</taxon>
        <taxon>Octopodidae</taxon>
        <taxon>Octopus</taxon>
    </lineage>
</organism>
<keyword evidence="3" id="KW-0677">Repeat</keyword>
<protein>
    <submittedName>
        <fullName evidence="10">Vigilinvigilin-like</fullName>
    </submittedName>
</protein>
<reference evidence="10" key="1">
    <citation type="submission" date="2023-08" db="EMBL/GenBank/DDBJ databases">
        <authorList>
            <person name="Alioto T."/>
            <person name="Alioto T."/>
            <person name="Gomez Garrido J."/>
        </authorList>
    </citation>
    <scope>NUCLEOTIDE SEQUENCE</scope>
</reference>
<dbReference type="CDD" id="cd22416">
    <property type="entry name" value="KH-I_Vigilin_rpt13"/>
    <property type="match status" value="1"/>
</dbReference>
<dbReference type="CDD" id="cd22417">
    <property type="entry name" value="KH-I_Vigilin_rpt14"/>
    <property type="match status" value="1"/>
</dbReference>
<feature type="coiled-coil region" evidence="6">
    <location>
        <begin position="779"/>
        <end position="810"/>
    </location>
</feature>
<feature type="domain" description="K Homology" evidence="9">
    <location>
        <begin position="1130"/>
        <end position="1199"/>
    </location>
</feature>
<dbReference type="InterPro" id="IPR036612">
    <property type="entry name" value="KH_dom_type_1_sf"/>
</dbReference>
<evidence type="ECO:0000313" key="11">
    <source>
        <dbReference type="Proteomes" id="UP001162480"/>
    </source>
</evidence>
<dbReference type="InterPro" id="IPR004087">
    <property type="entry name" value="KH_dom"/>
</dbReference>
<dbReference type="CDD" id="cd02394">
    <property type="entry name" value="KH-I_Vigilin_rpt6"/>
    <property type="match status" value="1"/>
</dbReference>
<accession>A0AA36FJL4</accession>
<dbReference type="Pfam" id="PF24668">
    <property type="entry name" value="KH_Vigilin"/>
    <property type="match status" value="1"/>
</dbReference>
<evidence type="ECO:0000313" key="10">
    <source>
        <dbReference type="EMBL" id="CAI9741441.1"/>
    </source>
</evidence>
<keyword evidence="11" id="KW-1185">Reference proteome</keyword>
<feature type="domain" description="K Homology" evidence="9">
    <location>
        <begin position="153"/>
        <end position="220"/>
    </location>
</feature>
<dbReference type="CDD" id="cd22414">
    <property type="entry name" value="KH-I_Vigilin_rpt11"/>
    <property type="match status" value="1"/>
</dbReference>
<dbReference type="InterPro" id="IPR004088">
    <property type="entry name" value="KH_dom_type_1"/>
</dbReference>
<dbReference type="Gene3D" id="3.30.1370.10">
    <property type="entry name" value="K Homology domain, type 1"/>
    <property type="match status" value="15"/>
</dbReference>
<feature type="chain" id="PRO_5041275315" evidence="8">
    <location>
        <begin position="33"/>
        <end position="1274"/>
    </location>
</feature>
<feature type="domain" description="K Homology" evidence="9">
    <location>
        <begin position="437"/>
        <end position="505"/>
    </location>
</feature>
<keyword evidence="8" id="KW-0732">Signal</keyword>
<evidence type="ECO:0000256" key="2">
    <source>
        <dbReference type="ARBA" id="ARBA00022490"/>
    </source>
</evidence>
<dbReference type="FunFam" id="3.30.1370.10:FF:000039">
    <property type="entry name" value="vigilin isoform X1"/>
    <property type="match status" value="1"/>
</dbReference>
<gene>
    <name evidence="10" type="ORF">OCTVUL_1B030419</name>
</gene>
<dbReference type="PANTHER" id="PTHR10627">
    <property type="entry name" value="SCP160"/>
    <property type="match status" value="1"/>
</dbReference>
<keyword evidence="2" id="KW-0963">Cytoplasm</keyword>
<feature type="domain" description="K Homology" evidence="9">
    <location>
        <begin position="875"/>
        <end position="979"/>
    </location>
</feature>
<dbReference type="CDD" id="cd22418">
    <property type="entry name" value="KH-I_Vigilin_rpt15"/>
    <property type="match status" value="1"/>
</dbReference>
<dbReference type="PANTHER" id="PTHR10627:SF31">
    <property type="entry name" value="DODECA-SATELLITE-BINDING PROTEIN 1, ISOFORM A"/>
    <property type="match status" value="1"/>
</dbReference>
<dbReference type="GO" id="GO:0003729">
    <property type="term" value="F:mRNA binding"/>
    <property type="evidence" value="ECO:0007669"/>
    <property type="project" value="TreeGrafter"/>
</dbReference>
<comment type="subcellular location">
    <subcellularLocation>
        <location evidence="1">Cytoplasm</location>
    </subcellularLocation>
</comment>
<sequence>MDGFLTDAVHLYCTTWICLLTLSLDMATEVVTNIEDEAYEPQTYDEAFPALLSDKNDLPATNASHGENKFARRCTKTTQIFTVPLEERRFKEINEHSFGEEGEQAKICRDIMQKTGVSIEMSLAKDQSLTVVISGKPDDVMKARREVVSELQTQASYAIKIPKEHHRFILGKNGKKLQELELNTATKIIIPRADNTDIIRIVGTKEGVEKARHEIQCTSDEQAKLAFERIPVPKIYHPFICGPHNNNIKSLMDSTNVRINVPPPSVMKDEIVVSGEKEGVMKAKSFILKTLEEKKKKCQPVSVEVRKCQHKYVIGQKRANIQEILEATGVSVEVPSLESPSGTITLRGEEDKLGPALTMVYSKANSVIVEEVKAPAWLHRFIIGKQGSNIKKITQNTPKVHIEFTEGQDKINIEGPPDEVEECVQKLSECIEDLRKRMAFAEIEIDQRFHKHIIGKNGANISRIKNETGVAIQIPSDSDNSNIIRIEGDPNGVQRAKQELLEMAQRMENEKSRDIIIEQRFHKTIIGARGEKIREIRDKFNQVQISFPDAGKKSDVVTLRGPKNDVDKAYQHLSQYQQELVTNNYQAQVQIFKEFHKNIIGKGGATIKKIRDETDTRIELPHENMNSDMIIITGKKANVELAKKKIEAIQKDLANIKEITVEIPSKFHNSIIGAKGRLIRAILDDCSGVHIRFPPEGSACDKVVIRGPPEDAENACKQLRELTSEKQLSSYTATIRAKPAYHKFLIGTGGSKIKKVREKTGARVIFPNEHDSDPELISVIGKKESVEQAKEELENLIKNLDNIVEGEINVDPKHHRYFVARRGGLLRQIAEDYGGVTVSFPRSGVKSDRVVIKGAKDCVEGAKRKILEIVADLDAQVVVECVIAQKYHRTVMGARGQKVQEITRQFDVGIKFPDRPVNGERVTITPPEDDAATAIPNGDVIPNVEPSLDSGTNKTDVILITGKPENCEEAKKALLALVPITLEVEVPFEFHRFIIGQKGKDVRKMMEDHEVSITVPPPEEKSNIIKVTGPPNNVQGAKQALEERCTALESEKQDRLLRSYKLEVEVDSQYHPKIIGRKGAVISKIRSDHDVNIQFPERNEVQNIITITGYENNANLAKKAILEIVHELEDMSSINVKIDPRVHPRIIGTKGRNVRRLMDEYKVDIKFPRPDSDEPDVITITGAEENCFDCREYLMAFEEEYLQDIIDQEYLKELHETPSRPDVNGAPKESKGFFVKDAPWDKVPDTNSTDEFPSFGTVVPLPKPSQAWGPLKRK</sequence>
<dbReference type="CDD" id="cd22413">
    <property type="entry name" value="KH-I_Vigilin_rpt10"/>
    <property type="match status" value="1"/>
</dbReference>
<feature type="domain" description="K Homology" evidence="9">
    <location>
        <begin position="655"/>
        <end position="724"/>
    </location>
</feature>
<evidence type="ECO:0000256" key="1">
    <source>
        <dbReference type="ARBA" id="ARBA00004496"/>
    </source>
</evidence>
<evidence type="ECO:0000256" key="7">
    <source>
        <dbReference type="SAM" id="MobiDB-lite"/>
    </source>
</evidence>
<evidence type="ECO:0000256" key="5">
    <source>
        <dbReference type="PROSITE-ProRule" id="PRU00117"/>
    </source>
</evidence>
<dbReference type="SUPFAM" id="SSF54791">
    <property type="entry name" value="Eukaryotic type KH-domain (KH-domain type I)"/>
    <property type="match status" value="14"/>
</dbReference>
<dbReference type="Proteomes" id="UP001162480">
    <property type="component" value="Chromosome 26"/>
</dbReference>
<dbReference type="CDD" id="cd22409">
    <property type="entry name" value="KH-I_Vigilin_rpt5"/>
    <property type="match status" value="1"/>
</dbReference>
<feature type="domain" description="K Homology" evidence="9">
    <location>
        <begin position="75"/>
        <end position="152"/>
    </location>
</feature>
<feature type="domain" description="K Homology" evidence="9">
    <location>
        <begin position="509"/>
        <end position="578"/>
    </location>
</feature>
<dbReference type="PROSITE" id="PS50084">
    <property type="entry name" value="KH_TYPE_1"/>
    <property type="match status" value="14"/>
</dbReference>
<name>A0AA36FJL4_OCTVU</name>
<dbReference type="Pfam" id="PF00013">
    <property type="entry name" value="KH_1"/>
    <property type="match status" value="14"/>
</dbReference>
<feature type="domain" description="K Homology" evidence="9">
    <location>
        <begin position="802"/>
        <end position="871"/>
    </location>
</feature>
<dbReference type="CDD" id="cd22412">
    <property type="entry name" value="KH-I_Vigilin_rpt9"/>
    <property type="match status" value="1"/>
</dbReference>
<dbReference type="EMBL" id="OX597839">
    <property type="protein sequence ID" value="CAI9741441.1"/>
    <property type="molecule type" value="Genomic_DNA"/>
</dbReference>
<evidence type="ECO:0000256" key="8">
    <source>
        <dbReference type="SAM" id="SignalP"/>
    </source>
</evidence>
<dbReference type="SMART" id="SM00322">
    <property type="entry name" value="KH"/>
    <property type="match status" value="15"/>
</dbReference>
<feature type="domain" description="K Homology" evidence="9">
    <location>
        <begin position="583"/>
        <end position="651"/>
    </location>
</feature>
<feature type="domain" description="K Homology" evidence="9">
    <location>
        <begin position="297"/>
        <end position="365"/>
    </location>
</feature>
<dbReference type="CDD" id="cd22411">
    <property type="entry name" value="KH-I_Vigilin_rpt8"/>
    <property type="match status" value="1"/>
</dbReference>
<dbReference type="InterPro" id="IPR057778">
    <property type="entry name" value="KH_Vigilin_N"/>
</dbReference>
<dbReference type="CDD" id="cd22405">
    <property type="entry name" value="KH-I_Vigilin_rpt1"/>
    <property type="match status" value="1"/>
</dbReference>
<feature type="domain" description="K Homology" evidence="9">
    <location>
        <begin position="980"/>
        <end position="1046"/>
    </location>
</feature>
<dbReference type="CDD" id="cd22410">
    <property type="entry name" value="KH-I_Vigilin_rpt7"/>
    <property type="match status" value="1"/>
</dbReference>
<dbReference type="AlphaFoldDB" id="A0AA36FJL4"/>
<feature type="domain" description="K Homology" evidence="9">
    <location>
        <begin position="224"/>
        <end position="292"/>
    </location>
</feature>
<dbReference type="CDD" id="cd22415">
    <property type="entry name" value="KH-I_Vigilin_rpt12"/>
    <property type="match status" value="1"/>
</dbReference>
<keyword evidence="6" id="KW-0175">Coiled coil</keyword>
<feature type="domain" description="K Homology" evidence="9">
    <location>
        <begin position="729"/>
        <end position="798"/>
    </location>
</feature>
<evidence type="ECO:0000256" key="3">
    <source>
        <dbReference type="ARBA" id="ARBA00022737"/>
    </source>
</evidence>
<evidence type="ECO:0000256" key="4">
    <source>
        <dbReference type="ARBA" id="ARBA00022884"/>
    </source>
</evidence>
<evidence type="ECO:0000259" key="9">
    <source>
        <dbReference type="SMART" id="SM00322"/>
    </source>
</evidence>